<evidence type="ECO:0000256" key="12">
    <source>
        <dbReference type="SAM" id="Phobius"/>
    </source>
</evidence>
<protein>
    <submittedName>
        <fullName evidence="14">M48 family metallopeptidase</fullName>
    </submittedName>
</protein>
<evidence type="ECO:0000256" key="10">
    <source>
        <dbReference type="ARBA" id="ARBA00023049"/>
    </source>
</evidence>
<evidence type="ECO:0000256" key="7">
    <source>
        <dbReference type="ARBA" id="ARBA00022801"/>
    </source>
</evidence>
<keyword evidence="9 12" id="KW-1133">Transmembrane helix</keyword>
<keyword evidence="8" id="KW-0862">Zinc</keyword>
<dbReference type="PANTHER" id="PTHR43221">
    <property type="entry name" value="PROTEASE HTPX"/>
    <property type="match status" value="1"/>
</dbReference>
<keyword evidence="7" id="KW-0378">Hydrolase</keyword>
<dbReference type="RefSeq" id="WP_379525972.1">
    <property type="nucleotide sequence ID" value="NZ_JBHSBI010000001.1"/>
</dbReference>
<organism evidence="14 15">
    <name type="scientific">Nonomuraea purpurea</name>
    <dbReference type="NCBI Taxonomy" id="1849276"/>
    <lineage>
        <taxon>Bacteria</taxon>
        <taxon>Bacillati</taxon>
        <taxon>Actinomycetota</taxon>
        <taxon>Actinomycetes</taxon>
        <taxon>Streptosporangiales</taxon>
        <taxon>Streptosporangiaceae</taxon>
        <taxon>Nonomuraea</taxon>
    </lineage>
</organism>
<comment type="subcellular location">
    <subcellularLocation>
        <location evidence="2">Cell membrane</location>
        <topology evidence="2">Multi-pass membrane protein</topology>
    </subcellularLocation>
</comment>
<keyword evidence="10" id="KW-0482">Metalloprotease</keyword>
<feature type="transmembrane region" description="Helical" evidence="12">
    <location>
        <begin position="7"/>
        <end position="31"/>
    </location>
</feature>
<evidence type="ECO:0000313" key="14">
    <source>
        <dbReference type="EMBL" id="MFC4005802.1"/>
    </source>
</evidence>
<accession>A0ABV8G066</accession>
<keyword evidence="5 12" id="KW-0812">Transmembrane</keyword>
<dbReference type="Gene3D" id="3.30.2010.10">
    <property type="entry name" value="Metalloproteases ('zincins'), catalytic domain"/>
    <property type="match status" value="1"/>
</dbReference>
<gene>
    <name evidence="14" type="ORF">ACFOY2_01110</name>
</gene>
<evidence type="ECO:0000256" key="1">
    <source>
        <dbReference type="ARBA" id="ARBA00001947"/>
    </source>
</evidence>
<evidence type="ECO:0000256" key="6">
    <source>
        <dbReference type="ARBA" id="ARBA00022723"/>
    </source>
</evidence>
<evidence type="ECO:0000256" key="2">
    <source>
        <dbReference type="ARBA" id="ARBA00004651"/>
    </source>
</evidence>
<evidence type="ECO:0000256" key="11">
    <source>
        <dbReference type="ARBA" id="ARBA00023136"/>
    </source>
</evidence>
<sequence length="504" mass="55058">MTTAFRAVLAFGLLAGFYVLVALILAAAIFFDVLLIVDFHPNTVKFAIVLTLAAGALVRALLMVTRRRGGEQPGVPVGREHEPVLWQTVEDLARRVRTAPPDEIRLVAEVNAAVSEETRWLGMKATRRRMFIGLPLLQTLTVDELRAVLGHELGHYSGAHTRLGAPVYRGRMSLIATVQGLGNHPFFQRVFTWYLKLYLRISQAVSRRQELEADVFAVSIGGRQAMAGALRKIHSTVLGWELYVNGYLSLTGKGGARPASVFGGFHALMSDPERQAEIARLSEQPEERSPYDSHPSLAERLAAIEHLQEPQQVPDPRSALTLLRDANVAVQAVEQSMWTPEALAGLRPVPWEELVAGAMYEGRNADALRDLAMAGQETMGAAQPYLDAAFEAIARGRQAELEGRLLEHGWKPSETLLSGVLGQALEAVLIELGQARWTLSWSGPARLLYDDGEEVSLSEYAAQVAANPAAVAGLRQWLGDHGMRHDYVPVPSFSGVIAAVQAPI</sequence>
<dbReference type="PANTHER" id="PTHR43221:SF1">
    <property type="entry name" value="PROTEASE HTPX"/>
    <property type="match status" value="1"/>
</dbReference>
<evidence type="ECO:0000256" key="8">
    <source>
        <dbReference type="ARBA" id="ARBA00022833"/>
    </source>
</evidence>
<evidence type="ECO:0000256" key="3">
    <source>
        <dbReference type="ARBA" id="ARBA00022475"/>
    </source>
</evidence>
<keyword evidence="4" id="KW-0645">Protease</keyword>
<dbReference type="Proteomes" id="UP001595851">
    <property type="component" value="Unassembled WGS sequence"/>
</dbReference>
<reference evidence="15" key="1">
    <citation type="journal article" date="2019" name="Int. J. Syst. Evol. Microbiol.">
        <title>The Global Catalogue of Microorganisms (GCM) 10K type strain sequencing project: providing services to taxonomists for standard genome sequencing and annotation.</title>
        <authorList>
            <consortium name="The Broad Institute Genomics Platform"/>
            <consortium name="The Broad Institute Genome Sequencing Center for Infectious Disease"/>
            <person name="Wu L."/>
            <person name="Ma J."/>
        </authorList>
    </citation>
    <scope>NUCLEOTIDE SEQUENCE [LARGE SCALE GENOMIC DNA]</scope>
    <source>
        <strain evidence="15">TBRC 1276</strain>
    </source>
</reference>
<evidence type="ECO:0000313" key="15">
    <source>
        <dbReference type="Proteomes" id="UP001595851"/>
    </source>
</evidence>
<keyword evidence="15" id="KW-1185">Reference proteome</keyword>
<dbReference type="EMBL" id="JBHSBI010000001">
    <property type="protein sequence ID" value="MFC4005802.1"/>
    <property type="molecule type" value="Genomic_DNA"/>
</dbReference>
<evidence type="ECO:0000256" key="5">
    <source>
        <dbReference type="ARBA" id="ARBA00022692"/>
    </source>
</evidence>
<keyword evidence="11 12" id="KW-0472">Membrane</keyword>
<dbReference type="Pfam" id="PF01435">
    <property type="entry name" value="Peptidase_M48"/>
    <property type="match status" value="1"/>
</dbReference>
<name>A0ABV8G066_9ACTN</name>
<proteinExistence type="predicted"/>
<feature type="domain" description="Peptidase M48" evidence="13">
    <location>
        <begin position="121"/>
        <end position="307"/>
    </location>
</feature>
<evidence type="ECO:0000256" key="4">
    <source>
        <dbReference type="ARBA" id="ARBA00022670"/>
    </source>
</evidence>
<dbReference type="InterPro" id="IPR050083">
    <property type="entry name" value="HtpX_protease"/>
</dbReference>
<evidence type="ECO:0000256" key="9">
    <source>
        <dbReference type="ARBA" id="ARBA00022989"/>
    </source>
</evidence>
<evidence type="ECO:0000259" key="13">
    <source>
        <dbReference type="Pfam" id="PF01435"/>
    </source>
</evidence>
<comment type="caution">
    <text evidence="14">The sequence shown here is derived from an EMBL/GenBank/DDBJ whole genome shotgun (WGS) entry which is preliminary data.</text>
</comment>
<keyword evidence="3" id="KW-1003">Cell membrane</keyword>
<keyword evidence="6" id="KW-0479">Metal-binding</keyword>
<dbReference type="InterPro" id="IPR001915">
    <property type="entry name" value="Peptidase_M48"/>
</dbReference>
<dbReference type="CDD" id="cd07328">
    <property type="entry name" value="M48_Ste24p_like"/>
    <property type="match status" value="1"/>
</dbReference>
<comment type="cofactor">
    <cofactor evidence="1">
        <name>Zn(2+)</name>
        <dbReference type="ChEBI" id="CHEBI:29105"/>
    </cofactor>
</comment>